<feature type="compositionally biased region" description="Low complexity" evidence="6">
    <location>
        <begin position="1"/>
        <end position="11"/>
    </location>
</feature>
<evidence type="ECO:0000313" key="10">
    <source>
        <dbReference type="Proteomes" id="UP001165378"/>
    </source>
</evidence>
<reference evidence="9" key="1">
    <citation type="submission" date="2022-01" db="EMBL/GenBank/DDBJ databases">
        <title>Genome-Based Taxonomic Classification of the Phylum Actinobacteria.</title>
        <authorList>
            <person name="Gao Y."/>
        </authorList>
    </citation>
    <scope>NUCLEOTIDE SEQUENCE</scope>
    <source>
        <strain evidence="9">KLBMP 8922</strain>
    </source>
</reference>
<feature type="transmembrane region" description="Helical" evidence="7">
    <location>
        <begin position="354"/>
        <end position="381"/>
    </location>
</feature>
<dbReference type="InterPro" id="IPR011701">
    <property type="entry name" value="MFS"/>
</dbReference>
<feature type="region of interest" description="Disordered" evidence="6">
    <location>
        <begin position="224"/>
        <end position="263"/>
    </location>
</feature>
<feature type="compositionally biased region" description="Low complexity" evidence="6">
    <location>
        <begin position="468"/>
        <end position="484"/>
    </location>
</feature>
<dbReference type="EMBL" id="JAKFHA010000029">
    <property type="protein sequence ID" value="MCF2532022.1"/>
    <property type="molecule type" value="Genomic_DNA"/>
</dbReference>
<dbReference type="GO" id="GO:0022857">
    <property type="term" value="F:transmembrane transporter activity"/>
    <property type="evidence" value="ECO:0007669"/>
    <property type="project" value="InterPro"/>
</dbReference>
<dbReference type="PANTHER" id="PTHR23513:SF6">
    <property type="entry name" value="MAJOR FACILITATOR SUPERFAMILY ASSOCIATED DOMAIN-CONTAINING PROTEIN"/>
    <property type="match status" value="1"/>
</dbReference>
<feature type="compositionally biased region" description="Polar residues" evidence="6">
    <location>
        <begin position="238"/>
        <end position="248"/>
    </location>
</feature>
<dbReference type="Proteomes" id="UP001165378">
    <property type="component" value="Unassembled WGS sequence"/>
</dbReference>
<dbReference type="PROSITE" id="PS50850">
    <property type="entry name" value="MFS"/>
    <property type="match status" value="1"/>
</dbReference>
<feature type="domain" description="Major facilitator superfamily (MFS) profile" evidence="8">
    <location>
        <begin position="281"/>
        <end position="494"/>
    </location>
</feature>
<evidence type="ECO:0000256" key="1">
    <source>
        <dbReference type="ARBA" id="ARBA00004651"/>
    </source>
</evidence>
<protein>
    <submittedName>
        <fullName evidence="9">MFS transporter</fullName>
    </submittedName>
</protein>
<organism evidence="9 10">
    <name type="scientific">Yinghuangia soli</name>
    <dbReference type="NCBI Taxonomy" id="2908204"/>
    <lineage>
        <taxon>Bacteria</taxon>
        <taxon>Bacillati</taxon>
        <taxon>Actinomycetota</taxon>
        <taxon>Actinomycetes</taxon>
        <taxon>Kitasatosporales</taxon>
        <taxon>Streptomycetaceae</taxon>
        <taxon>Yinghuangia</taxon>
    </lineage>
</organism>
<feature type="transmembrane region" description="Helical" evidence="7">
    <location>
        <begin position="411"/>
        <end position="432"/>
    </location>
</feature>
<gene>
    <name evidence="9" type="ORF">LZ495_33065</name>
</gene>
<evidence type="ECO:0000256" key="2">
    <source>
        <dbReference type="ARBA" id="ARBA00022475"/>
    </source>
</evidence>
<keyword evidence="5 7" id="KW-0472">Membrane</keyword>
<sequence length="494" mass="49501">MLQPSAGTRPGAPEPGPRPDPRPAAAVDAAGSSPWRVRDFRTLFAASAFSLAGANIAAVAVPLIAVLALDAGPGQVGALAALDTAAFLLIGLPAGAWVDRLPHRGVLIAADVVRAALFASVPIAWWCGVLTLWQLFAVVLLSGAATVFFNIAAQSVLPSVVGRAGLVQANTALVTLQAAGSIGGRGAGGGVVQLFGAPAAALCTVAGYLGSAWQLARMRYGRAADPTAGGPAPDSPAQGSTVQDSPATGGSAADAPAVKPARPRLRTDVAEGMRHVFGSPELRALVLTAMLTNFGAQFANTMMPLVFTDELGLSAGALGLYLAVGGAGVLAGARAARPVARRLGFGRTIRLAGLVLAPAALLIPLVGTGPAMAAAVLGWFLTTARMGVDNVLGVSLRQARTPDALLGRMNATFHFVLTGAVAVGAAVSGAVGELASPRAALWAGAVFMAVAFVPVFRSPIRHLTALPAAPSATSSPAPAAAPASDRVRDASERP</sequence>
<feature type="transmembrane region" description="Helical" evidence="7">
    <location>
        <begin position="132"/>
        <end position="153"/>
    </location>
</feature>
<dbReference type="AlphaFoldDB" id="A0AA41U5K2"/>
<dbReference type="RefSeq" id="WP_235056742.1">
    <property type="nucleotide sequence ID" value="NZ_JAKFHA010000029.1"/>
</dbReference>
<evidence type="ECO:0000313" key="9">
    <source>
        <dbReference type="EMBL" id="MCF2532022.1"/>
    </source>
</evidence>
<feature type="transmembrane region" description="Helical" evidence="7">
    <location>
        <begin position="75"/>
        <end position="98"/>
    </location>
</feature>
<name>A0AA41U5K2_9ACTN</name>
<accession>A0AA41U5K2</accession>
<evidence type="ECO:0000256" key="3">
    <source>
        <dbReference type="ARBA" id="ARBA00022692"/>
    </source>
</evidence>
<dbReference type="SUPFAM" id="SSF103473">
    <property type="entry name" value="MFS general substrate transporter"/>
    <property type="match status" value="1"/>
</dbReference>
<dbReference type="InterPro" id="IPR020846">
    <property type="entry name" value="MFS_dom"/>
</dbReference>
<dbReference type="CDD" id="cd06173">
    <property type="entry name" value="MFS_MefA_like"/>
    <property type="match status" value="1"/>
</dbReference>
<keyword evidence="10" id="KW-1185">Reference proteome</keyword>
<dbReference type="GO" id="GO:0005886">
    <property type="term" value="C:plasma membrane"/>
    <property type="evidence" value="ECO:0007669"/>
    <property type="project" value="UniProtKB-SubCell"/>
</dbReference>
<dbReference type="PANTHER" id="PTHR23513">
    <property type="entry name" value="INTEGRAL MEMBRANE EFFLUX PROTEIN-RELATED"/>
    <property type="match status" value="1"/>
</dbReference>
<keyword evidence="3 7" id="KW-0812">Transmembrane</keyword>
<evidence type="ECO:0000256" key="4">
    <source>
        <dbReference type="ARBA" id="ARBA00022989"/>
    </source>
</evidence>
<feature type="compositionally biased region" description="Low complexity" evidence="6">
    <location>
        <begin position="224"/>
        <end position="237"/>
    </location>
</feature>
<feature type="region of interest" description="Disordered" evidence="6">
    <location>
        <begin position="1"/>
        <end position="28"/>
    </location>
</feature>
<evidence type="ECO:0000256" key="7">
    <source>
        <dbReference type="SAM" id="Phobius"/>
    </source>
</evidence>
<evidence type="ECO:0000259" key="8">
    <source>
        <dbReference type="PROSITE" id="PS50850"/>
    </source>
</evidence>
<feature type="transmembrane region" description="Helical" evidence="7">
    <location>
        <begin position="105"/>
        <end position="126"/>
    </location>
</feature>
<keyword evidence="4 7" id="KW-1133">Transmembrane helix</keyword>
<keyword evidence="2" id="KW-1003">Cell membrane</keyword>
<proteinExistence type="predicted"/>
<feature type="region of interest" description="Disordered" evidence="6">
    <location>
        <begin position="468"/>
        <end position="494"/>
    </location>
</feature>
<feature type="transmembrane region" description="Helical" evidence="7">
    <location>
        <begin position="282"/>
        <end position="299"/>
    </location>
</feature>
<evidence type="ECO:0000256" key="6">
    <source>
        <dbReference type="SAM" id="MobiDB-lite"/>
    </source>
</evidence>
<dbReference type="Pfam" id="PF07690">
    <property type="entry name" value="MFS_1"/>
    <property type="match status" value="1"/>
</dbReference>
<dbReference type="InterPro" id="IPR036259">
    <property type="entry name" value="MFS_trans_sf"/>
</dbReference>
<feature type="transmembrane region" description="Helical" evidence="7">
    <location>
        <begin position="439"/>
        <end position="456"/>
    </location>
</feature>
<evidence type="ECO:0000256" key="5">
    <source>
        <dbReference type="ARBA" id="ARBA00023136"/>
    </source>
</evidence>
<feature type="compositionally biased region" description="Basic and acidic residues" evidence="6">
    <location>
        <begin position="485"/>
        <end position="494"/>
    </location>
</feature>
<feature type="transmembrane region" description="Helical" evidence="7">
    <location>
        <begin position="43"/>
        <end position="69"/>
    </location>
</feature>
<comment type="caution">
    <text evidence="9">The sequence shown here is derived from an EMBL/GenBank/DDBJ whole genome shotgun (WGS) entry which is preliminary data.</text>
</comment>
<feature type="transmembrane region" description="Helical" evidence="7">
    <location>
        <begin position="311"/>
        <end position="333"/>
    </location>
</feature>
<dbReference type="Gene3D" id="1.20.1250.20">
    <property type="entry name" value="MFS general substrate transporter like domains"/>
    <property type="match status" value="1"/>
</dbReference>
<comment type="subcellular location">
    <subcellularLocation>
        <location evidence="1">Cell membrane</location>
        <topology evidence="1">Multi-pass membrane protein</topology>
    </subcellularLocation>
</comment>